<sequence length="85" mass="9340">MIKTSNRSALELIIVLAFAILLVSEGSGKTDKALSCTSFIDHKDGETCFSVAQEFSLTIDEFMGFNPNLDCDKLFIGEWLCLNTA</sequence>
<keyword evidence="3" id="KW-0732">Signal</keyword>
<dbReference type="InterPro" id="IPR036779">
    <property type="entry name" value="LysM_dom_sf"/>
</dbReference>
<dbReference type="InterPro" id="IPR018392">
    <property type="entry name" value="LysM"/>
</dbReference>
<feature type="chain" id="PRO_5041948233" description="LysM domain-containing protein" evidence="3">
    <location>
        <begin position="29"/>
        <end position="85"/>
    </location>
</feature>
<dbReference type="Pfam" id="PF01476">
    <property type="entry name" value="LysM"/>
    <property type="match status" value="1"/>
</dbReference>
<feature type="signal peptide" evidence="3">
    <location>
        <begin position="1"/>
        <end position="28"/>
    </location>
</feature>
<dbReference type="Gene3D" id="3.10.350.10">
    <property type="entry name" value="LysM domain"/>
    <property type="match status" value="1"/>
</dbReference>
<dbReference type="SMART" id="SM00257">
    <property type="entry name" value="LysM"/>
    <property type="match status" value="1"/>
</dbReference>
<reference evidence="5" key="2">
    <citation type="submission" date="2022-03" db="EMBL/GenBank/DDBJ databases">
        <title>Draft title - Genomic analysis of global carrot germplasm unveils the trajectory of domestication and the origin of high carotenoid orange carrot.</title>
        <authorList>
            <person name="Iorizzo M."/>
            <person name="Ellison S."/>
            <person name="Senalik D."/>
            <person name="Macko-Podgorni A."/>
            <person name="Grzebelus D."/>
            <person name="Bostan H."/>
            <person name="Rolling W."/>
            <person name="Curaba J."/>
            <person name="Simon P."/>
        </authorList>
    </citation>
    <scope>NUCLEOTIDE SEQUENCE</scope>
    <source>
        <tissue evidence="5">Leaf</tissue>
    </source>
</reference>
<gene>
    <name evidence="5" type="ORF">DCAR_0830543</name>
</gene>
<dbReference type="SUPFAM" id="SSF54106">
    <property type="entry name" value="LysM domain"/>
    <property type="match status" value="1"/>
</dbReference>
<protein>
    <recommendedName>
        <fullName evidence="4">LysM domain-containing protein</fullName>
    </recommendedName>
</protein>
<evidence type="ECO:0000313" key="6">
    <source>
        <dbReference type="Proteomes" id="UP000077755"/>
    </source>
</evidence>
<evidence type="ECO:0000256" key="3">
    <source>
        <dbReference type="SAM" id="SignalP"/>
    </source>
</evidence>
<proteinExistence type="predicted"/>
<keyword evidence="6" id="KW-1185">Reference proteome</keyword>
<dbReference type="GO" id="GO:0008061">
    <property type="term" value="F:chitin binding"/>
    <property type="evidence" value="ECO:0007669"/>
    <property type="project" value="UniProtKB-KW"/>
</dbReference>
<dbReference type="InterPro" id="IPR052210">
    <property type="entry name" value="LysM1-like"/>
</dbReference>
<keyword evidence="1" id="KW-0147">Chitin-binding</keyword>
<organism evidence="5 6">
    <name type="scientific">Daucus carota subsp. sativus</name>
    <name type="common">Carrot</name>
    <dbReference type="NCBI Taxonomy" id="79200"/>
    <lineage>
        <taxon>Eukaryota</taxon>
        <taxon>Viridiplantae</taxon>
        <taxon>Streptophyta</taxon>
        <taxon>Embryophyta</taxon>
        <taxon>Tracheophyta</taxon>
        <taxon>Spermatophyta</taxon>
        <taxon>Magnoliopsida</taxon>
        <taxon>eudicotyledons</taxon>
        <taxon>Gunneridae</taxon>
        <taxon>Pentapetalae</taxon>
        <taxon>asterids</taxon>
        <taxon>campanulids</taxon>
        <taxon>Apiales</taxon>
        <taxon>Apiaceae</taxon>
        <taxon>Apioideae</taxon>
        <taxon>Scandiceae</taxon>
        <taxon>Daucinae</taxon>
        <taxon>Daucus</taxon>
        <taxon>Daucus sect. Daucus</taxon>
    </lineage>
</organism>
<name>A0AAF0XQF7_DAUCS</name>
<accession>A0AAF0XQF7</accession>
<dbReference type="AlphaFoldDB" id="A0AAF0XQF7"/>
<dbReference type="PROSITE" id="PS51782">
    <property type="entry name" value="LYSM"/>
    <property type="match status" value="1"/>
</dbReference>
<keyword evidence="2" id="KW-0843">Virulence</keyword>
<dbReference type="Proteomes" id="UP000077755">
    <property type="component" value="Chromosome 8"/>
</dbReference>
<dbReference type="EMBL" id="CP093350">
    <property type="protein sequence ID" value="WOH11064.1"/>
    <property type="molecule type" value="Genomic_DNA"/>
</dbReference>
<evidence type="ECO:0000313" key="5">
    <source>
        <dbReference type="EMBL" id="WOH11064.1"/>
    </source>
</evidence>
<evidence type="ECO:0000256" key="1">
    <source>
        <dbReference type="ARBA" id="ARBA00022669"/>
    </source>
</evidence>
<dbReference type="PANTHER" id="PTHR34997:SF1">
    <property type="entry name" value="PEPTIDOGLYCAN-BINDING LYSIN DOMAIN"/>
    <property type="match status" value="1"/>
</dbReference>
<evidence type="ECO:0000256" key="2">
    <source>
        <dbReference type="ARBA" id="ARBA00023026"/>
    </source>
</evidence>
<evidence type="ECO:0000259" key="4">
    <source>
        <dbReference type="PROSITE" id="PS51782"/>
    </source>
</evidence>
<feature type="domain" description="LysM" evidence="4">
    <location>
        <begin position="38"/>
        <end position="82"/>
    </location>
</feature>
<reference evidence="5" key="1">
    <citation type="journal article" date="2016" name="Nat. Genet.">
        <title>A high-quality carrot genome assembly provides new insights into carotenoid accumulation and asterid genome evolution.</title>
        <authorList>
            <person name="Iorizzo M."/>
            <person name="Ellison S."/>
            <person name="Senalik D."/>
            <person name="Zeng P."/>
            <person name="Satapoomin P."/>
            <person name="Huang J."/>
            <person name="Bowman M."/>
            <person name="Iovene M."/>
            <person name="Sanseverino W."/>
            <person name="Cavagnaro P."/>
            <person name="Yildiz M."/>
            <person name="Macko-Podgorni A."/>
            <person name="Moranska E."/>
            <person name="Grzebelus E."/>
            <person name="Grzebelus D."/>
            <person name="Ashrafi H."/>
            <person name="Zheng Z."/>
            <person name="Cheng S."/>
            <person name="Spooner D."/>
            <person name="Van Deynze A."/>
            <person name="Simon P."/>
        </authorList>
    </citation>
    <scope>NUCLEOTIDE SEQUENCE</scope>
    <source>
        <tissue evidence="5">Leaf</tissue>
    </source>
</reference>
<dbReference type="PANTHER" id="PTHR34997">
    <property type="entry name" value="AM15"/>
    <property type="match status" value="1"/>
</dbReference>